<dbReference type="OrthoDB" id="3367070at2759"/>
<feature type="compositionally biased region" description="Low complexity" evidence="2">
    <location>
        <begin position="313"/>
        <end position="325"/>
    </location>
</feature>
<sequence>MNEHRGQGYTTLAQRLNHLANAHNDRLINDEQYRNLRQAAFEQASQPSNVAVTSTSQLLTAEPQPQRPQHPSRVGDTDGPRALHFNPPPPKPLRSKSSFTSGLASLIRKPTTRRATSEPADAAKKHAAPRTSEYSRSHSPAPKLDGLQGASTSPGGGHPPSSLKLNWTASFSRVLTSKSSRSSLKSSAAVPSKPDHARNPSMSSERTKHSRQFSTSSRAPPPLSFSASTAASSPPTSPIGADPSASVILSSAFLDTGDLHTSQALKEAIVALESEAKRLIASFNELERTKMAQARKKFQEEADPEPHDDSKVLLSPASSSSATLPYPRSQSPEHARPGATQLLVRRAASSAVSMVLSDTGSTRSLHTADHSVHSRTHSVLGRERGESNASHGSSLHKASLSYTPNADGQATTSSGSLSPPSTPSRPSFSSSIASSSVAHASTAPSSVSSHGHGHARNKKSSSSFLLLPPANTSSNSSSTPLPTRSHQNSTSISSAGSSARAPKRRPSLLKSRSAGSLSTFPNPHASSLSALVEESTSFSGGTKSDDVETELERLGETGEEVREVRRQRAEVVKKADDRLAYLRARLKSAELHEKLMRR</sequence>
<feature type="compositionally biased region" description="Polar residues" evidence="2">
    <location>
        <begin position="43"/>
        <end position="59"/>
    </location>
</feature>
<feature type="compositionally biased region" description="Low complexity" evidence="2">
    <location>
        <begin position="224"/>
        <end position="234"/>
    </location>
</feature>
<dbReference type="STRING" id="1884261.A0A5C3QPA0"/>
<dbReference type="AlphaFoldDB" id="A0A5C3QPA0"/>
<feature type="compositionally biased region" description="Basic and acidic residues" evidence="2">
    <location>
        <begin position="543"/>
        <end position="566"/>
    </location>
</feature>
<name>A0A5C3QPA0_9AGAR</name>
<dbReference type="Proteomes" id="UP000305067">
    <property type="component" value="Unassembled WGS sequence"/>
</dbReference>
<feature type="region of interest" description="Disordered" evidence="2">
    <location>
        <begin position="294"/>
        <end position="344"/>
    </location>
</feature>
<evidence type="ECO:0000256" key="2">
    <source>
        <dbReference type="SAM" id="MobiDB-lite"/>
    </source>
</evidence>
<feature type="compositionally biased region" description="Low complexity" evidence="2">
    <location>
        <begin position="460"/>
        <end position="500"/>
    </location>
</feature>
<organism evidence="3 4">
    <name type="scientific">Pterulicium gracile</name>
    <dbReference type="NCBI Taxonomy" id="1884261"/>
    <lineage>
        <taxon>Eukaryota</taxon>
        <taxon>Fungi</taxon>
        <taxon>Dikarya</taxon>
        <taxon>Basidiomycota</taxon>
        <taxon>Agaricomycotina</taxon>
        <taxon>Agaricomycetes</taxon>
        <taxon>Agaricomycetidae</taxon>
        <taxon>Agaricales</taxon>
        <taxon>Pleurotineae</taxon>
        <taxon>Pterulaceae</taxon>
        <taxon>Pterulicium</taxon>
    </lineage>
</organism>
<feature type="region of interest" description="Disordered" evidence="2">
    <location>
        <begin position="42"/>
        <end position="164"/>
    </location>
</feature>
<feature type="compositionally biased region" description="Basic and acidic residues" evidence="2">
    <location>
        <begin position="297"/>
        <end position="311"/>
    </location>
</feature>
<feature type="region of interest" description="Disordered" evidence="2">
    <location>
        <begin position="360"/>
        <end position="566"/>
    </location>
</feature>
<protein>
    <submittedName>
        <fullName evidence="3">Uncharacterized protein</fullName>
    </submittedName>
</protein>
<feature type="compositionally biased region" description="Polar residues" evidence="2">
    <location>
        <begin position="513"/>
        <end position="542"/>
    </location>
</feature>
<dbReference type="EMBL" id="ML178819">
    <property type="protein sequence ID" value="TFL03803.1"/>
    <property type="molecule type" value="Genomic_DNA"/>
</dbReference>
<accession>A0A5C3QPA0</accession>
<keyword evidence="1" id="KW-0175">Coiled coil</keyword>
<evidence type="ECO:0000313" key="3">
    <source>
        <dbReference type="EMBL" id="TFL03803.1"/>
    </source>
</evidence>
<evidence type="ECO:0000313" key="4">
    <source>
        <dbReference type="Proteomes" id="UP000305067"/>
    </source>
</evidence>
<feature type="coiled-coil region" evidence="1">
    <location>
        <begin position="262"/>
        <end position="289"/>
    </location>
</feature>
<keyword evidence="4" id="KW-1185">Reference proteome</keyword>
<feature type="compositionally biased region" description="Low complexity" evidence="2">
    <location>
        <begin position="177"/>
        <end position="192"/>
    </location>
</feature>
<feature type="compositionally biased region" description="Polar residues" evidence="2">
    <location>
        <begin position="400"/>
        <end position="409"/>
    </location>
</feature>
<gene>
    <name evidence="3" type="ORF">BDV98DRAFT_348348</name>
</gene>
<feature type="compositionally biased region" description="Low complexity" evidence="2">
    <location>
        <begin position="410"/>
        <end position="449"/>
    </location>
</feature>
<feature type="region of interest" description="Disordered" evidence="2">
    <location>
        <begin position="177"/>
        <end position="244"/>
    </location>
</feature>
<proteinExistence type="predicted"/>
<evidence type="ECO:0000256" key="1">
    <source>
        <dbReference type="SAM" id="Coils"/>
    </source>
</evidence>
<reference evidence="3 4" key="1">
    <citation type="journal article" date="2019" name="Nat. Ecol. Evol.">
        <title>Megaphylogeny resolves global patterns of mushroom evolution.</title>
        <authorList>
            <person name="Varga T."/>
            <person name="Krizsan K."/>
            <person name="Foldi C."/>
            <person name="Dima B."/>
            <person name="Sanchez-Garcia M."/>
            <person name="Sanchez-Ramirez S."/>
            <person name="Szollosi G.J."/>
            <person name="Szarkandi J.G."/>
            <person name="Papp V."/>
            <person name="Albert L."/>
            <person name="Andreopoulos W."/>
            <person name="Angelini C."/>
            <person name="Antonin V."/>
            <person name="Barry K.W."/>
            <person name="Bougher N.L."/>
            <person name="Buchanan P."/>
            <person name="Buyck B."/>
            <person name="Bense V."/>
            <person name="Catcheside P."/>
            <person name="Chovatia M."/>
            <person name="Cooper J."/>
            <person name="Damon W."/>
            <person name="Desjardin D."/>
            <person name="Finy P."/>
            <person name="Geml J."/>
            <person name="Haridas S."/>
            <person name="Hughes K."/>
            <person name="Justo A."/>
            <person name="Karasinski D."/>
            <person name="Kautmanova I."/>
            <person name="Kiss B."/>
            <person name="Kocsube S."/>
            <person name="Kotiranta H."/>
            <person name="LaButti K.M."/>
            <person name="Lechner B.E."/>
            <person name="Liimatainen K."/>
            <person name="Lipzen A."/>
            <person name="Lukacs Z."/>
            <person name="Mihaltcheva S."/>
            <person name="Morgado L.N."/>
            <person name="Niskanen T."/>
            <person name="Noordeloos M.E."/>
            <person name="Ohm R.A."/>
            <person name="Ortiz-Santana B."/>
            <person name="Ovrebo C."/>
            <person name="Racz N."/>
            <person name="Riley R."/>
            <person name="Savchenko A."/>
            <person name="Shiryaev A."/>
            <person name="Soop K."/>
            <person name="Spirin V."/>
            <person name="Szebenyi C."/>
            <person name="Tomsovsky M."/>
            <person name="Tulloss R.E."/>
            <person name="Uehling J."/>
            <person name="Grigoriev I.V."/>
            <person name="Vagvolgyi C."/>
            <person name="Papp T."/>
            <person name="Martin F.M."/>
            <person name="Miettinen O."/>
            <person name="Hibbett D.S."/>
            <person name="Nagy L.G."/>
        </authorList>
    </citation>
    <scope>NUCLEOTIDE SEQUENCE [LARGE SCALE GENOMIC DNA]</scope>
    <source>
        <strain evidence="3 4">CBS 309.79</strain>
    </source>
</reference>